<evidence type="ECO:0000313" key="1">
    <source>
        <dbReference type="EMBL" id="KAK1853439.1"/>
    </source>
</evidence>
<dbReference type="EMBL" id="JAQOWY010000055">
    <property type="protein sequence ID" value="KAK1853439.1"/>
    <property type="molecule type" value="Genomic_DNA"/>
</dbReference>
<accession>A0AAD9EIX8</accession>
<gene>
    <name evidence="1" type="ORF">CCHR01_03965</name>
</gene>
<name>A0AAD9EIX8_9PEZI</name>
<comment type="caution">
    <text evidence="1">The sequence shown here is derived from an EMBL/GenBank/DDBJ whole genome shotgun (WGS) entry which is preliminary data.</text>
</comment>
<reference evidence="1" key="1">
    <citation type="submission" date="2023-01" db="EMBL/GenBank/DDBJ databases">
        <title>Colletotrichum chrysophilum M932 genome sequence.</title>
        <authorList>
            <person name="Baroncelli R."/>
        </authorList>
    </citation>
    <scope>NUCLEOTIDE SEQUENCE</scope>
    <source>
        <strain evidence="1">M932</strain>
    </source>
</reference>
<protein>
    <submittedName>
        <fullName evidence="1">Uncharacterized protein</fullName>
    </submittedName>
</protein>
<dbReference type="Proteomes" id="UP001243330">
    <property type="component" value="Unassembled WGS sequence"/>
</dbReference>
<keyword evidence="2" id="KW-1185">Reference proteome</keyword>
<sequence>MIRSGYLFASYLAQDAGITKLATCGKSKGSTNINTIQSIKGAGLLSHLYQDTIARSLR</sequence>
<organism evidence="1 2">
    <name type="scientific">Colletotrichum chrysophilum</name>
    <dbReference type="NCBI Taxonomy" id="1836956"/>
    <lineage>
        <taxon>Eukaryota</taxon>
        <taxon>Fungi</taxon>
        <taxon>Dikarya</taxon>
        <taxon>Ascomycota</taxon>
        <taxon>Pezizomycotina</taxon>
        <taxon>Sordariomycetes</taxon>
        <taxon>Hypocreomycetidae</taxon>
        <taxon>Glomerellales</taxon>
        <taxon>Glomerellaceae</taxon>
        <taxon>Colletotrichum</taxon>
        <taxon>Colletotrichum gloeosporioides species complex</taxon>
    </lineage>
</organism>
<dbReference type="AlphaFoldDB" id="A0AAD9EIX8"/>
<proteinExistence type="predicted"/>
<evidence type="ECO:0000313" key="2">
    <source>
        <dbReference type="Proteomes" id="UP001243330"/>
    </source>
</evidence>